<feature type="non-terminal residue" evidence="4">
    <location>
        <position position="55"/>
    </location>
</feature>
<feature type="domain" description="Dihydrodipicolinate reductase N-terminal" evidence="3">
    <location>
        <begin position="2"/>
        <end position="54"/>
    </location>
</feature>
<evidence type="ECO:0000256" key="2">
    <source>
        <dbReference type="ARBA" id="ARBA00023002"/>
    </source>
</evidence>
<protein>
    <submittedName>
        <fullName evidence="4">Dihydrodipicolinate reductase</fullName>
    </submittedName>
</protein>
<keyword evidence="2" id="KW-0560">Oxidoreductase</keyword>
<dbReference type="Gene3D" id="3.40.50.720">
    <property type="entry name" value="NAD(P)-binding Rossmann-like Domain"/>
    <property type="match status" value="1"/>
</dbReference>
<reference evidence="4" key="1">
    <citation type="submission" date="2013-12" db="EMBL/GenBank/DDBJ databases">
        <title>A Varibaculum cambriense genome reconstructed from a premature infant gut community with otherwise low bacterial novelty that shifts toward anaerobic metabolism during the third week of life.</title>
        <authorList>
            <person name="Brown C.T."/>
            <person name="Sharon I."/>
            <person name="Thomas B.C."/>
            <person name="Castelle C.J."/>
            <person name="Morowitz M.J."/>
            <person name="Banfield J.F."/>
        </authorList>
    </citation>
    <scope>NUCLEOTIDE SEQUENCE</scope>
</reference>
<evidence type="ECO:0000313" key="4">
    <source>
        <dbReference type="EMBL" id="ETJ31229.1"/>
    </source>
</evidence>
<dbReference type="GO" id="GO:0008839">
    <property type="term" value="F:4-hydroxy-tetrahydrodipicolinate reductase"/>
    <property type="evidence" value="ECO:0007669"/>
    <property type="project" value="InterPro"/>
</dbReference>
<dbReference type="EMBL" id="AZMM01014268">
    <property type="protein sequence ID" value="ETJ31229.1"/>
    <property type="molecule type" value="Genomic_DNA"/>
</dbReference>
<evidence type="ECO:0000256" key="1">
    <source>
        <dbReference type="ARBA" id="ARBA00022857"/>
    </source>
</evidence>
<gene>
    <name evidence="4" type="ORF">Q604_UNBC14268G0001</name>
</gene>
<name>W1XQV6_9ZZZZ</name>
<keyword evidence="1" id="KW-0521">NADP</keyword>
<evidence type="ECO:0000259" key="3">
    <source>
        <dbReference type="Pfam" id="PF01113"/>
    </source>
</evidence>
<dbReference type="Pfam" id="PF01113">
    <property type="entry name" value="DapB_N"/>
    <property type="match status" value="1"/>
</dbReference>
<accession>W1XQV6</accession>
<dbReference type="SUPFAM" id="SSF51735">
    <property type="entry name" value="NAD(P)-binding Rossmann-fold domains"/>
    <property type="match status" value="1"/>
</dbReference>
<dbReference type="AlphaFoldDB" id="W1XQV6"/>
<comment type="caution">
    <text evidence="4">The sequence shown here is derived from an EMBL/GenBank/DDBJ whole genome shotgun (WGS) entry which is preliminary data.</text>
</comment>
<dbReference type="InterPro" id="IPR036291">
    <property type="entry name" value="NAD(P)-bd_dom_sf"/>
</dbReference>
<dbReference type="InterPro" id="IPR000846">
    <property type="entry name" value="DapB_N"/>
</dbReference>
<proteinExistence type="predicted"/>
<organism evidence="4">
    <name type="scientific">human gut metagenome</name>
    <dbReference type="NCBI Taxonomy" id="408170"/>
    <lineage>
        <taxon>unclassified sequences</taxon>
        <taxon>metagenomes</taxon>
        <taxon>organismal metagenomes</taxon>
    </lineage>
</organism>
<sequence length="55" mass="5633">MIRVMVNGAGGKMGREVVKAVHNDPELTLVGGIDPTKAGEDVGSVAGIEQVGIKM</sequence>
<dbReference type="GO" id="GO:0009089">
    <property type="term" value="P:lysine biosynthetic process via diaminopimelate"/>
    <property type="evidence" value="ECO:0007669"/>
    <property type="project" value="InterPro"/>
</dbReference>